<evidence type="ECO:0000313" key="4">
    <source>
        <dbReference type="Proteomes" id="UP001597102"/>
    </source>
</evidence>
<gene>
    <name evidence="3" type="ORF">ACFQ2F_07470</name>
</gene>
<feature type="region of interest" description="Disordered" evidence="1">
    <location>
        <begin position="30"/>
        <end position="106"/>
    </location>
</feature>
<name>A0ABW3J9A4_9HYPH</name>
<feature type="signal peptide" evidence="2">
    <location>
        <begin position="1"/>
        <end position="27"/>
    </location>
</feature>
<evidence type="ECO:0000256" key="2">
    <source>
        <dbReference type="SAM" id="SignalP"/>
    </source>
</evidence>
<accession>A0ABW3J9A4</accession>
<reference evidence="4" key="1">
    <citation type="journal article" date="2019" name="Int. J. Syst. Evol. Microbiol.">
        <title>The Global Catalogue of Microorganisms (GCM) 10K type strain sequencing project: providing services to taxonomists for standard genome sequencing and annotation.</title>
        <authorList>
            <consortium name="The Broad Institute Genomics Platform"/>
            <consortium name="The Broad Institute Genome Sequencing Center for Infectious Disease"/>
            <person name="Wu L."/>
            <person name="Ma J."/>
        </authorList>
    </citation>
    <scope>NUCLEOTIDE SEQUENCE [LARGE SCALE GENOMIC DNA]</scope>
    <source>
        <strain evidence="4">CCUG 61697</strain>
    </source>
</reference>
<comment type="caution">
    <text evidence="3">The sequence shown here is derived from an EMBL/GenBank/DDBJ whole genome shotgun (WGS) entry which is preliminary data.</text>
</comment>
<organism evidence="3 4">
    <name type="scientific">Methyloligella solikamskensis</name>
    <dbReference type="NCBI Taxonomy" id="1177756"/>
    <lineage>
        <taxon>Bacteria</taxon>
        <taxon>Pseudomonadati</taxon>
        <taxon>Pseudomonadota</taxon>
        <taxon>Alphaproteobacteria</taxon>
        <taxon>Hyphomicrobiales</taxon>
        <taxon>Hyphomicrobiaceae</taxon>
        <taxon>Methyloligella</taxon>
    </lineage>
</organism>
<protein>
    <recommendedName>
        <fullName evidence="5">Secreted protein</fullName>
    </recommendedName>
</protein>
<dbReference type="RefSeq" id="WP_379087985.1">
    <property type="nucleotide sequence ID" value="NZ_JBHTJO010000001.1"/>
</dbReference>
<dbReference type="Proteomes" id="UP001597102">
    <property type="component" value="Unassembled WGS sequence"/>
</dbReference>
<dbReference type="EMBL" id="JBHTJO010000001">
    <property type="protein sequence ID" value="MFD0986937.1"/>
    <property type="molecule type" value="Genomic_DNA"/>
</dbReference>
<keyword evidence="2" id="KW-0732">Signal</keyword>
<evidence type="ECO:0000256" key="1">
    <source>
        <dbReference type="SAM" id="MobiDB-lite"/>
    </source>
</evidence>
<evidence type="ECO:0008006" key="5">
    <source>
        <dbReference type="Google" id="ProtNLM"/>
    </source>
</evidence>
<evidence type="ECO:0000313" key="3">
    <source>
        <dbReference type="EMBL" id="MFD0986937.1"/>
    </source>
</evidence>
<feature type="chain" id="PRO_5046872721" description="Secreted protein" evidence="2">
    <location>
        <begin position="28"/>
        <end position="106"/>
    </location>
</feature>
<keyword evidence="4" id="KW-1185">Reference proteome</keyword>
<proteinExistence type="predicted"/>
<sequence>MRTFFLALFITAGFIMGSLASFGPAFAADDQTAPADTEMTGEDEKIPGVDPDEPLSEQLHEDEGVIDPPPVGDSEIEAPAPDPDPGTTIVIPPPGSPRGDPTVQPK</sequence>